<dbReference type="AlphaFoldDB" id="X0RX41"/>
<sequence length="221" mass="24744">MLLPPTLILAARRWCLVVTLLVTTLLAKAAPAATTLERAALVEEMARAMGLEAPRARDELCLAGSSGAAETQPVGAPAENAYPDAGVHYTIVRDLNGTRFWFEWSRAVAPEPLATRTWLESPVSLICQALARPDLVEREENQVLRSRAHYVIALEVADQRIRVFIDPMTWLPVRVESVVEDPYLGPLRTAVGYQEWRRDDRLRLPSKLTYMLQGHLPWSHA</sequence>
<organism evidence="1">
    <name type="scientific">marine sediment metagenome</name>
    <dbReference type="NCBI Taxonomy" id="412755"/>
    <lineage>
        <taxon>unclassified sequences</taxon>
        <taxon>metagenomes</taxon>
        <taxon>ecological metagenomes</taxon>
    </lineage>
</organism>
<dbReference type="EMBL" id="BARS01006286">
    <property type="protein sequence ID" value="GAF67571.1"/>
    <property type="molecule type" value="Genomic_DNA"/>
</dbReference>
<reference evidence="1" key="1">
    <citation type="journal article" date="2014" name="Front. Microbiol.">
        <title>High frequency of phylogenetically diverse reductive dehalogenase-homologous genes in deep subseafloor sedimentary metagenomes.</title>
        <authorList>
            <person name="Kawai M."/>
            <person name="Futagami T."/>
            <person name="Toyoda A."/>
            <person name="Takaki Y."/>
            <person name="Nishi S."/>
            <person name="Hori S."/>
            <person name="Arai W."/>
            <person name="Tsubouchi T."/>
            <person name="Morono Y."/>
            <person name="Uchiyama I."/>
            <person name="Ito T."/>
            <person name="Fujiyama A."/>
            <person name="Inagaki F."/>
            <person name="Takami H."/>
        </authorList>
    </citation>
    <scope>NUCLEOTIDE SEQUENCE</scope>
    <source>
        <strain evidence="1">Expedition CK06-06</strain>
    </source>
</reference>
<comment type="caution">
    <text evidence="1">The sequence shown here is derived from an EMBL/GenBank/DDBJ whole genome shotgun (WGS) entry which is preliminary data.</text>
</comment>
<feature type="non-terminal residue" evidence="1">
    <location>
        <position position="221"/>
    </location>
</feature>
<name>X0RX41_9ZZZZ</name>
<accession>X0RX41</accession>
<proteinExistence type="predicted"/>
<gene>
    <name evidence="1" type="ORF">S01H1_12270</name>
</gene>
<evidence type="ECO:0000313" key="1">
    <source>
        <dbReference type="EMBL" id="GAF67571.1"/>
    </source>
</evidence>
<protein>
    <submittedName>
        <fullName evidence="1">Uncharacterized protein</fullName>
    </submittedName>
</protein>